<dbReference type="Gene3D" id="2.60.200.20">
    <property type="match status" value="1"/>
</dbReference>
<dbReference type="AlphaFoldDB" id="A0A4P2PZ04"/>
<dbReference type="Pfam" id="PF00498">
    <property type="entry name" value="FHA"/>
    <property type="match status" value="1"/>
</dbReference>
<feature type="region of interest" description="Disordered" evidence="1">
    <location>
        <begin position="547"/>
        <end position="579"/>
    </location>
</feature>
<dbReference type="Proteomes" id="UP000295781">
    <property type="component" value="Chromosome"/>
</dbReference>
<dbReference type="PROSITE" id="PS50006">
    <property type="entry name" value="FHA_DOMAIN"/>
    <property type="match status" value="1"/>
</dbReference>
<feature type="compositionally biased region" description="Gly residues" evidence="1">
    <location>
        <begin position="547"/>
        <end position="563"/>
    </location>
</feature>
<name>A0A4P2PZ04_SORCE</name>
<dbReference type="CDD" id="cd00060">
    <property type="entry name" value="FHA"/>
    <property type="match status" value="1"/>
</dbReference>
<dbReference type="NCBIfam" id="NF033768">
    <property type="entry name" value="myxo_SS_tail"/>
    <property type="match status" value="1"/>
</dbReference>
<evidence type="ECO:0000259" key="2">
    <source>
        <dbReference type="PROSITE" id="PS50006"/>
    </source>
</evidence>
<feature type="domain" description="FHA" evidence="2">
    <location>
        <begin position="30"/>
        <end position="80"/>
    </location>
</feature>
<protein>
    <submittedName>
        <fullName evidence="3">Phosphopeptide-binding protein</fullName>
    </submittedName>
</protein>
<feature type="region of interest" description="Disordered" evidence="1">
    <location>
        <begin position="481"/>
        <end position="502"/>
    </location>
</feature>
<evidence type="ECO:0000256" key="1">
    <source>
        <dbReference type="SAM" id="MobiDB-lite"/>
    </source>
</evidence>
<dbReference type="EMBL" id="CP012670">
    <property type="protein sequence ID" value="AUX22127.1"/>
    <property type="molecule type" value="Genomic_DNA"/>
</dbReference>
<evidence type="ECO:0000313" key="4">
    <source>
        <dbReference type="Proteomes" id="UP000295781"/>
    </source>
</evidence>
<dbReference type="OrthoDB" id="5377858at2"/>
<dbReference type="InterPro" id="IPR049806">
    <property type="entry name" value="MasK-like_C"/>
</dbReference>
<accession>A0A4P2PZ04</accession>
<dbReference type="InterPro" id="IPR008984">
    <property type="entry name" value="SMAD_FHA_dom_sf"/>
</dbReference>
<dbReference type="SMART" id="SM00240">
    <property type="entry name" value="FHA"/>
    <property type="match status" value="1"/>
</dbReference>
<organism evidence="3 4">
    <name type="scientific">Sorangium cellulosum</name>
    <name type="common">Polyangium cellulosum</name>
    <dbReference type="NCBI Taxonomy" id="56"/>
    <lineage>
        <taxon>Bacteria</taxon>
        <taxon>Pseudomonadati</taxon>
        <taxon>Myxococcota</taxon>
        <taxon>Polyangia</taxon>
        <taxon>Polyangiales</taxon>
        <taxon>Polyangiaceae</taxon>
        <taxon>Sorangium</taxon>
    </lineage>
</organism>
<evidence type="ECO:0000313" key="3">
    <source>
        <dbReference type="EMBL" id="AUX22127.1"/>
    </source>
</evidence>
<dbReference type="RefSeq" id="WP_129347342.1">
    <property type="nucleotide sequence ID" value="NZ_CP012670.1"/>
</dbReference>
<proteinExistence type="predicted"/>
<feature type="region of interest" description="Disordered" evidence="1">
    <location>
        <begin position="401"/>
        <end position="440"/>
    </location>
</feature>
<dbReference type="InterPro" id="IPR000253">
    <property type="entry name" value="FHA_dom"/>
</dbReference>
<reference evidence="3 4" key="1">
    <citation type="submission" date="2015-09" db="EMBL/GenBank/DDBJ databases">
        <title>Sorangium comparison.</title>
        <authorList>
            <person name="Zaburannyi N."/>
            <person name="Bunk B."/>
            <person name="Overmann J."/>
            <person name="Mueller R."/>
        </authorList>
    </citation>
    <scope>NUCLEOTIDE SEQUENCE [LARGE SCALE GENOMIC DNA]</scope>
    <source>
        <strain evidence="3 4">So ceGT47</strain>
    </source>
</reference>
<gene>
    <name evidence="3" type="ORF">SOCEGT47_026280</name>
</gene>
<dbReference type="SUPFAM" id="SSF49879">
    <property type="entry name" value="SMAD/FHA domain"/>
    <property type="match status" value="1"/>
</dbReference>
<sequence length="678" mass="70189">MEGKQRVALTFALYQNEALVRRETISQDIVKVGKDAKSHLRVDDELASRMHAVIEVASPQDITLIDLGNEPGTMVNGARVNKCKISPGDQLQIGGTKIMLERAEPVAVAAAASPAAMPVPANPFAAAPANPFAAAPANPFAAAPANPFAATAGGPDPFAYNNPFAQSAAAVDEVPPDAPEGSYTYTLVKNGPDVPNEEVEVPAASVEVMILWDASVLHVAHLTPPRSFYVGEEEGKNFKCDYFIPSEKLGTTRAPIVLADRSGSVSVVLLPRATGTIEIPGQAKMTLQQAIDTGRAQPSAELSGAYQMALPSGGKAKIELDGIAFQVSAVNAGKVVAGHFQMDTQSLLYTGLSMAVHLGLLAAMAFFMPPLGTTDEDGISADQQFLIQQYLAAAAEKEMEEKETEQIAENAADNKEGGTGTRAKGEEGSMGNPNTKATGNRYGVQGPADNPDPHIARQAALRDAAEFGMIGLLNAGAGGDPNAPTAPWGRDDSLGNDPLSARGNMWGDQIGDSFGAGGLGLSGIGEGGGGRGEGIGLGSIGTIGHGAGTGTGQGFGSGHGRLGGSHRTKPPRVRMGATSVSGRLPPEVIQRIVRQNFGRFRLCYENGLRNNPNLQGRVAVRFVIGRDGAVSNVGNGGSDLPDSGVVSCVVRAFYGLSFPQPEGGIVTVVYPIMLSPGG</sequence>